<keyword evidence="1" id="KW-1133">Transmembrane helix</keyword>
<keyword evidence="1" id="KW-0472">Membrane</keyword>
<proteinExistence type="predicted"/>
<evidence type="ECO:0008006" key="4">
    <source>
        <dbReference type="Google" id="ProtNLM"/>
    </source>
</evidence>
<name>A0ABV8I3S8_9ACTN</name>
<comment type="caution">
    <text evidence="2">The sequence shown here is derived from an EMBL/GenBank/DDBJ whole genome shotgun (WGS) entry which is preliminary data.</text>
</comment>
<feature type="transmembrane region" description="Helical" evidence="1">
    <location>
        <begin position="186"/>
        <end position="202"/>
    </location>
</feature>
<feature type="transmembrane region" description="Helical" evidence="1">
    <location>
        <begin position="331"/>
        <end position="350"/>
    </location>
</feature>
<feature type="transmembrane region" description="Helical" evidence="1">
    <location>
        <begin position="113"/>
        <end position="133"/>
    </location>
</feature>
<feature type="transmembrane region" description="Helical" evidence="1">
    <location>
        <begin position="164"/>
        <end position="180"/>
    </location>
</feature>
<evidence type="ECO:0000313" key="3">
    <source>
        <dbReference type="Proteomes" id="UP001595850"/>
    </source>
</evidence>
<keyword evidence="1" id="KW-0812">Transmembrane</keyword>
<feature type="transmembrane region" description="Helical" evidence="1">
    <location>
        <begin position="362"/>
        <end position="379"/>
    </location>
</feature>
<accession>A0ABV8I3S8</accession>
<sequence length="480" mass="51446">MADETSGTVLRNRLICPQASLALVAIGYAAAQFLLLTPDMGLGHDEAVYASQFSNNDKPAAYHASRGWGTPLLIAPVVMVTDSIVVLRGYLTVVSALLLFGAFRIWFPVRPGYTVPAAAALFAGCWTTVLYGHAVMPNLYTAFGAVALTGLALRVALVDKPVRKADLVMTAIVAAVLPLFRPSDAMVITVSIAGAMAVLLFSSRRRAVLRGLLALSVGSAAGFGQWTLEAMSRFDNPIKRLEAATKSFGTPQWLVEHHVRALDGPTACGTAQSACGVVPAGGVIWLMIAALLVAVGVLATWRSGRAVILVPLVVGCGIAVAYLYYPGMIAPRYLLPGWGLWAIPAGEGVVRLATAFQQRIRLAYAVACVCLLLGGHLYLNHGYTVLNDRFLDLSTRHVKVLAKKIRKLGFRKPCVIYGWRAVQLAHHLDCDPGASFSGLPLPPVTPKPVLAKMKAGYHVIAIYRGDSDRYVTDITSWPEY</sequence>
<feature type="non-terminal residue" evidence="2">
    <location>
        <position position="480"/>
    </location>
</feature>
<keyword evidence="3" id="KW-1185">Reference proteome</keyword>
<feature type="transmembrane region" description="Helical" evidence="1">
    <location>
        <begin position="306"/>
        <end position="325"/>
    </location>
</feature>
<protein>
    <recommendedName>
        <fullName evidence="4">Glycosyltransferase RgtA/B/C/D-like domain-containing protein</fullName>
    </recommendedName>
</protein>
<gene>
    <name evidence="2" type="ORF">ACFOWE_05995</name>
</gene>
<reference evidence="3" key="1">
    <citation type="journal article" date="2019" name="Int. J. Syst. Evol. Microbiol.">
        <title>The Global Catalogue of Microorganisms (GCM) 10K type strain sequencing project: providing services to taxonomists for standard genome sequencing and annotation.</title>
        <authorList>
            <consortium name="The Broad Institute Genomics Platform"/>
            <consortium name="The Broad Institute Genome Sequencing Center for Infectious Disease"/>
            <person name="Wu L."/>
            <person name="Ma J."/>
        </authorList>
    </citation>
    <scope>NUCLEOTIDE SEQUENCE [LARGE SCALE GENOMIC DNA]</scope>
    <source>
        <strain evidence="3">TBRC 4489</strain>
    </source>
</reference>
<feature type="transmembrane region" description="Helical" evidence="1">
    <location>
        <begin position="85"/>
        <end position="106"/>
    </location>
</feature>
<organism evidence="2 3">
    <name type="scientific">Planomonospora corallina</name>
    <dbReference type="NCBI Taxonomy" id="1806052"/>
    <lineage>
        <taxon>Bacteria</taxon>
        <taxon>Bacillati</taxon>
        <taxon>Actinomycetota</taxon>
        <taxon>Actinomycetes</taxon>
        <taxon>Streptosporangiales</taxon>
        <taxon>Streptosporangiaceae</taxon>
        <taxon>Planomonospora</taxon>
    </lineage>
</organism>
<dbReference type="Proteomes" id="UP001595850">
    <property type="component" value="Unassembled WGS sequence"/>
</dbReference>
<feature type="transmembrane region" description="Helical" evidence="1">
    <location>
        <begin position="139"/>
        <end position="157"/>
    </location>
</feature>
<evidence type="ECO:0000256" key="1">
    <source>
        <dbReference type="SAM" id="Phobius"/>
    </source>
</evidence>
<dbReference type="EMBL" id="JBHSBM010000011">
    <property type="protein sequence ID" value="MFC4057836.1"/>
    <property type="molecule type" value="Genomic_DNA"/>
</dbReference>
<feature type="transmembrane region" description="Helical" evidence="1">
    <location>
        <begin position="282"/>
        <end position="299"/>
    </location>
</feature>
<evidence type="ECO:0000313" key="2">
    <source>
        <dbReference type="EMBL" id="MFC4057836.1"/>
    </source>
</evidence>
<feature type="transmembrane region" description="Helical" evidence="1">
    <location>
        <begin position="209"/>
        <end position="228"/>
    </location>
</feature>
<feature type="transmembrane region" description="Helical" evidence="1">
    <location>
        <begin position="14"/>
        <end position="35"/>
    </location>
</feature>
<dbReference type="RefSeq" id="WP_377285936.1">
    <property type="nucleotide sequence ID" value="NZ_JBHSBM010000011.1"/>
</dbReference>